<dbReference type="InterPro" id="IPR003825">
    <property type="entry name" value="Colicin-V_CvpA"/>
</dbReference>
<dbReference type="GO" id="GO:0009403">
    <property type="term" value="P:toxin biosynthetic process"/>
    <property type="evidence" value="ECO:0007669"/>
    <property type="project" value="InterPro"/>
</dbReference>
<gene>
    <name evidence="6" type="ORF">HNQ41_000831</name>
</gene>
<dbReference type="GO" id="GO:0016020">
    <property type="term" value="C:membrane"/>
    <property type="evidence" value="ECO:0007669"/>
    <property type="project" value="UniProtKB-SubCell"/>
</dbReference>
<accession>A0A840QMU1</accession>
<sequence>MLFSLLILFLLTMSFFVGFRRGLILQIIHLFGFIIAFIVAAVYFQDLSSYIRLWIPFPQLDENGTMNILIEGFQLEDVYYNGISFVILFFGVKIVLQIFGSMLDFLAHLPLISIINRWLGGVLGFLEGLLMVVIGLHLLALLQFDWSQSALENSMLAQLILEYTPVISQQLKEWWIDQQ</sequence>
<evidence type="ECO:0000256" key="3">
    <source>
        <dbReference type="ARBA" id="ARBA00022989"/>
    </source>
</evidence>
<keyword evidence="2 5" id="KW-0812">Transmembrane</keyword>
<keyword evidence="3 5" id="KW-1133">Transmembrane helix</keyword>
<comment type="caution">
    <text evidence="6">The sequence shown here is derived from an EMBL/GenBank/DDBJ whole genome shotgun (WGS) entry which is preliminary data.</text>
</comment>
<evidence type="ECO:0000256" key="5">
    <source>
        <dbReference type="SAM" id="Phobius"/>
    </source>
</evidence>
<dbReference type="RefSeq" id="WP_246421480.1">
    <property type="nucleotide sequence ID" value="NZ_JACHHB010000003.1"/>
</dbReference>
<feature type="transmembrane region" description="Helical" evidence="5">
    <location>
        <begin position="119"/>
        <end position="142"/>
    </location>
</feature>
<comment type="subcellular location">
    <subcellularLocation>
        <location evidence="1">Membrane</location>
        <topology evidence="1">Multi-pass membrane protein</topology>
    </subcellularLocation>
</comment>
<evidence type="ECO:0000256" key="4">
    <source>
        <dbReference type="ARBA" id="ARBA00023136"/>
    </source>
</evidence>
<dbReference type="AlphaFoldDB" id="A0A840QMU1"/>
<organism evidence="6 7">
    <name type="scientific">Texcoconibacillus texcoconensis</name>
    <dbReference type="NCBI Taxonomy" id="1095777"/>
    <lineage>
        <taxon>Bacteria</taxon>
        <taxon>Bacillati</taxon>
        <taxon>Bacillota</taxon>
        <taxon>Bacilli</taxon>
        <taxon>Bacillales</taxon>
        <taxon>Bacillaceae</taxon>
        <taxon>Texcoconibacillus</taxon>
    </lineage>
</organism>
<dbReference type="PANTHER" id="PTHR37306:SF1">
    <property type="entry name" value="COLICIN V PRODUCTION PROTEIN"/>
    <property type="match status" value="1"/>
</dbReference>
<feature type="transmembrane region" description="Helical" evidence="5">
    <location>
        <begin position="24"/>
        <end position="44"/>
    </location>
</feature>
<dbReference type="EMBL" id="JACHHB010000003">
    <property type="protein sequence ID" value="MBB5172687.1"/>
    <property type="molecule type" value="Genomic_DNA"/>
</dbReference>
<evidence type="ECO:0000313" key="6">
    <source>
        <dbReference type="EMBL" id="MBB5172687.1"/>
    </source>
</evidence>
<evidence type="ECO:0000256" key="1">
    <source>
        <dbReference type="ARBA" id="ARBA00004141"/>
    </source>
</evidence>
<dbReference type="PANTHER" id="PTHR37306">
    <property type="entry name" value="COLICIN V PRODUCTION PROTEIN"/>
    <property type="match status" value="1"/>
</dbReference>
<dbReference type="Pfam" id="PF02674">
    <property type="entry name" value="Colicin_V"/>
    <property type="match status" value="1"/>
</dbReference>
<keyword evidence="7" id="KW-1185">Reference proteome</keyword>
<name>A0A840QMU1_9BACI</name>
<evidence type="ECO:0000256" key="2">
    <source>
        <dbReference type="ARBA" id="ARBA00022692"/>
    </source>
</evidence>
<reference evidence="6 7" key="1">
    <citation type="submission" date="2020-08" db="EMBL/GenBank/DDBJ databases">
        <title>Genomic Encyclopedia of Type Strains, Phase IV (KMG-IV): sequencing the most valuable type-strain genomes for metagenomic binning, comparative biology and taxonomic classification.</title>
        <authorList>
            <person name="Goeker M."/>
        </authorList>
    </citation>
    <scope>NUCLEOTIDE SEQUENCE [LARGE SCALE GENOMIC DNA]</scope>
    <source>
        <strain evidence="6 7">DSM 24696</strain>
    </source>
</reference>
<dbReference type="Proteomes" id="UP000551878">
    <property type="component" value="Unassembled WGS sequence"/>
</dbReference>
<evidence type="ECO:0000313" key="7">
    <source>
        <dbReference type="Proteomes" id="UP000551878"/>
    </source>
</evidence>
<protein>
    <submittedName>
        <fullName evidence="6">Putative membrane protein required for colicin V production</fullName>
    </submittedName>
</protein>
<keyword evidence="4 5" id="KW-0472">Membrane</keyword>
<feature type="transmembrane region" description="Helical" evidence="5">
    <location>
        <begin position="78"/>
        <end position="99"/>
    </location>
</feature>
<proteinExistence type="predicted"/>